<keyword evidence="1" id="KW-1133">Transmembrane helix</keyword>
<feature type="transmembrane region" description="Helical" evidence="1">
    <location>
        <begin position="40"/>
        <end position="61"/>
    </location>
</feature>
<feature type="transmembrane region" description="Helical" evidence="1">
    <location>
        <begin position="12"/>
        <end position="34"/>
    </location>
</feature>
<keyword evidence="3" id="KW-1185">Reference proteome</keyword>
<protein>
    <submittedName>
        <fullName evidence="2">Uncharacterized protein</fullName>
    </submittedName>
</protein>
<keyword evidence="1" id="KW-0812">Transmembrane</keyword>
<organism evidence="2 3">
    <name type="scientific">Salibacterium salarium</name>
    <dbReference type="NCBI Taxonomy" id="284579"/>
    <lineage>
        <taxon>Bacteria</taxon>
        <taxon>Bacillati</taxon>
        <taxon>Bacillota</taxon>
        <taxon>Bacilli</taxon>
        <taxon>Bacillales</taxon>
        <taxon>Bacillaceae</taxon>
    </lineage>
</organism>
<proteinExistence type="predicted"/>
<evidence type="ECO:0000256" key="1">
    <source>
        <dbReference type="SAM" id="Phobius"/>
    </source>
</evidence>
<sequence>MNEKLRTRMMGMYGLIVATIGLSFALFGSLSFSFDNIYEWLLVIALVAILLLGLLQLIAGVPSPLKKK</sequence>
<keyword evidence="1" id="KW-0472">Membrane</keyword>
<reference evidence="2 3" key="1">
    <citation type="submission" date="2018-10" db="EMBL/GenBank/DDBJ databases">
        <title>Draft genome sequence of Bacillus salarius IM0101, isolated from a hypersaline soil in Inner Mongolia, China.</title>
        <authorList>
            <person name="Yamprayoonswat W."/>
            <person name="Boonvisut S."/>
            <person name="Jumpathong W."/>
            <person name="Sittihan S."/>
            <person name="Ruangsuj P."/>
            <person name="Wanthongcharoen S."/>
            <person name="Thongpramul N."/>
            <person name="Pimmason S."/>
            <person name="Yu B."/>
            <person name="Yasawong M."/>
        </authorList>
    </citation>
    <scope>NUCLEOTIDE SEQUENCE [LARGE SCALE GENOMIC DNA]</scope>
    <source>
        <strain evidence="2 3">IM0101</strain>
    </source>
</reference>
<dbReference type="RefSeq" id="WP_143006038.1">
    <property type="nucleotide sequence ID" value="NZ_JAUSUM010000001.1"/>
</dbReference>
<dbReference type="AlphaFoldDB" id="A0A3R9P434"/>
<accession>A0A3R9P434</accession>
<evidence type="ECO:0000313" key="3">
    <source>
        <dbReference type="Proteomes" id="UP000275076"/>
    </source>
</evidence>
<dbReference type="Proteomes" id="UP000275076">
    <property type="component" value="Unassembled WGS sequence"/>
</dbReference>
<name>A0A3R9P434_9BACI</name>
<dbReference type="EMBL" id="RBVX01000034">
    <property type="protein sequence ID" value="RSL30597.1"/>
    <property type="molecule type" value="Genomic_DNA"/>
</dbReference>
<evidence type="ECO:0000313" key="2">
    <source>
        <dbReference type="EMBL" id="RSL30597.1"/>
    </source>
</evidence>
<comment type="caution">
    <text evidence="2">The sequence shown here is derived from an EMBL/GenBank/DDBJ whole genome shotgun (WGS) entry which is preliminary data.</text>
</comment>
<gene>
    <name evidence="2" type="ORF">D7Z54_24860</name>
</gene>